<evidence type="ECO:0000259" key="2">
    <source>
        <dbReference type="PROSITE" id="PS51352"/>
    </source>
</evidence>
<feature type="domain" description="Thioredoxin" evidence="2">
    <location>
        <begin position="16"/>
        <end position="160"/>
    </location>
</feature>
<dbReference type="Gene3D" id="3.40.30.10">
    <property type="entry name" value="Glutaredoxin"/>
    <property type="match status" value="1"/>
</dbReference>
<evidence type="ECO:0000256" key="1">
    <source>
        <dbReference type="SAM" id="SignalP"/>
    </source>
</evidence>
<proteinExistence type="predicted"/>
<feature type="signal peptide" evidence="1">
    <location>
        <begin position="1"/>
        <end position="19"/>
    </location>
</feature>
<dbReference type="InterPro" id="IPR036249">
    <property type="entry name" value="Thioredoxin-like_sf"/>
</dbReference>
<evidence type="ECO:0000313" key="4">
    <source>
        <dbReference type="Proteomes" id="UP001597467"/>
    </source>
</evidence>
<dbReference type="InterPro" id="IPR013766">
    <property type="entry name" value="Thioredoxin_domain"/>
</dbReference>
<accession>A0ABW5K6C1</accession>
<dbReference type="SUPFAM" id="SSF52833">
    <property type="entry name" value="Thioredoxin-like"/>
    <property type="match status" value="1"/>
</dbReference>
<organism evidence="3 4">
    <name type="scientific">Lacinutrix gracilariae</name>
    <dbReference type="NCBI Taxonomy" id="1747198"/>
    <lineage>
        <taxon>Bacteria</taxon>
        <taxon>Pseudomonadati</taxon>
        <taxon>Bacteroidota</taxon>
        <taxon>Flavobacteriia</taxon>
        <taxon>Flavobacteriales</taxon>
        <taxon>Flavobacteriaceae</taxon>
        <taxon>Lacinutrix</taxon>
    </lineage>
</organism>
<dbReference type="CDD" id="cd02966">
    <property type="entry name" value="TlpA_like_family"/>
    <property type="match status" value="1"/>
</dbReference>
<keyword evidence="4" id="KW-1185">Reference proteome</keyword>
<name>A0ABW5K6C1_9FLAO</name>
<gene>
    <name evidence="3" type="ORF">ACFSSB_14075</name>
</gene>
<dbReference type="Pfam" id="PF08534">
    <property type="entry name" value="Redoxin"/>
    <property type="match status" value="1"/>
</dbReference>
<dbReference type="PANTHER" id="PTHR42852:SF17">
    <property type="entry name" value="THIOREDOXIN-LIKE PROTEIN HI_1115"/>
    <property type="match status" value="1"/>
</dbReference>
<dbReference type="InterPro" id="IPR013740">
    <property type="entry name" value="Redoxin"/>
</dbReference>
<dbReference type="Proteomes" id="UP001597467">
    <property type="component" value="Unassembled WGS sequence"/>
</dbReference>
<feature type="chain" id="PRO_5045183142" evidence="1">
    <location>
        <begin position="20"/>
        <end position="160"/>
    </location>
</feature>
<evidence type="ECO:0000313" key="3">
    <source>
        <dbReference type="EMBL" id="MFD2543455.1"/>
    </source>
</evidence>
<dbReference type="InterPro" id="IPR050553">
    <property type="entry name" value="Thioredoxin_ResA/DsbE_sf"/>
</dbReference>
<dbReference type="PROSITE" id="PS51352">
    <property type="entry name" value="THIOREDOXIN_2"/>
    <property type="match status" value="1"/>
</dbReference>
<protein>
    <submittedName>
        <fullName evidence="3">TlpA family protein disulfide reductase</fullName>
    </submittedName>
</protein>
<dbReference type="PANTHER" id="PTHR42852">
    <property type="entry name" value="THIOL:DISULFIDE INTERCHANGE PROTEIN DSBE"/>
    <property type="match status" value="1"/>
</dbReference>
<keyword evidence="1" id="KW-0732">Signal</keyword>
<comment type="caution">
    <text evidence="3">The sequence shown here is derived from an EMBL/GenBank/DDBJ whole genome shotgun (WGS) entry which is preliminary data.</text>
</comment>
<dbReference type="EMBL" id="JBHULM010000011">
    <property type="protein sequence ID" value="MFD2543455.1"/>
    <property type="molecule type" value="Genomic_DNA"/>
</dbReference>
<sequence>MKNTTILLTLLLFSSTLFSQTIPNIDLKSLDGTVVNVSEIANSDTVKVFSFWATWCVPCVNELDTISEVYDEWQEETQVEIIAVSTDDSRTQKRVKPMINGKGWEYTILLDKNQEFKRALNISTLPHIVVVKNGEIVYRHSGYSPGAEDELYEIIQEHSK</sequence>
<reference evidence="4" key="1">
    <citation type="journal article" date="2019" name="Int. J. Syst. Evol. Microbiol.">
        <title>The Global Catalogue of Microorganisms (GCM) 10K type strain sequencing project: providing services to taxonomists for standard genome sequencing and annotation.</title>
        <authorList>
            <consortium name="The Broad Institute Genomics Platform"/>
            <consortium name="The Broad Institute Genome Sequencing Center for Infectious Disease"/>
            <person name="Wu L."/>
            <person name="Ma J."/>
        </authorList>
    </citation>
    <scope>NUCLEOTIDE SEQUENCE [LARGE SCALE GENOMIC DNA]</scope>
    <source>
        <strain evidence="4">KCTC 42808</strain>
    </source>
</reference>
<dbReference type="RefSeq" id="WP_379905346.1">
    <property type="nucleotide sequence ID" value="NZ_JBHULM010000011.1"/>
</dbReference>